<dbReference type="NCBIfam" id="NF004363">
    <property type="entry name" value="PRK05738.2-4"/>
    <property type="match status" value="1"/>
</dbReference>
<dbReference type="FunFam" id="3.30.70.330:FF:000001">
    <property type="entry name" value="50S ribosomal protein L23"/>
    <property type="match status" value="1"/>
</dbReference>
<keyword evidence="5 6" id="KW-0687">Ribonucleoprotein</keyword>
<dbReference type="GO" id="GO:0019843">
    <property type="term" value="F:rRNA binding"/>
    <property type="evidence" value="ECO:0007669"/>
    <property type="project" value="UniProtKB-UniRule"/>
</dbReference>
<comment type="similarity">
    <text evidence="1 6">Belongs to the universal ribosomal protein uL23 family.</text>
</comment>
<protein>
    <recommendedName>
        <fullName evidence="6">Large ribosomal subunit protein uL23</fullName>
    </recommendedName>
</protein>
<evidence type="ECO:0000256" key="4">
    <source>
        <dbReference type="ARBA" id="ARBA00022980"/>
    </source>
</evidence>
<evidence type="ECO:0000256" key="2">
    <source>
        <dbReference type="ARBA" id="ARBA00022730"/>
    </source>
</evidence>
<proteinExistence type="inferred from homology"/>
<dbReference type="PANTHER" id="PTHR11620">
    <property type="entry name" value="60S RIBOSOMAL PROTEIN L23A"/>
    <property type="match status" value="1"/>
</dbReference>
<comment type="subunit">
    <text evidence="6">Part of the 50S ribosomal subunit. Contacts protein L29, and trigger factor when it is bound to the ribosome.</text>
</comment>
<dbReference type="InterPro" id="IPR013025">
    <property type="entry name" value="Ribosomal_uL23-like"/>
</dbReference>
<organism evidence="7 8">
    <name type="scientific">Mobiluncus curtisii ATCC 51333</name>
    <dbReference type="NCBI Taxonomy" id="887326"/>
    <lineage>
        <taxon>Bacteria</taxon>
        <taxon>Bacillati</taxon>
        <taxon>Actinomycetota</taxon>
        <taxon>Actinomycetes</taxon>
        <taxon>Actinomycetales</taxon>
        <taxon>Actinomycetaceae</taxon>
        <taxon>Mobiluncus</taxon>
    </lineage>
</organism>
<dbReference type="Pfam" id="PF00276">
    <property type="entry name" value="Ribosomal_L23"/>
    <property type="match status" value="1"/>
</dbReference>
<evidence type="ECO:0000256" key="3">
    <source>
        <dbReference type="ARBA" id="ARBA00022884"/>
    </source>
</evidence>
<keyword evidence="3 6" id="KW-0694">RNA-binding</keyword>
<keyword evidence="2 6" id="KW-0699">rRNA-binding</keyword>
<reference evidence="7 8" key="1">
    <citation type="submission" date="2010-12" db="EMBL/GenBank/DDBJ databases">
        <authorList>
            <person name="Muzny D."/>
            <person name="Qin X."/>
            <person name="Deng J."/>
            <person name="Jiang H."/>
            <person name="Liu Y."/>
            <person name="Qu J."/>
            <person name="Song X.-Z."/>
            <person name="Zhang L."/>
            <person name="Thornton R."/>
            <person name="Coyle M."/>
            <person name="Francisco L."/>
            <person name="Jackson L."/>
            <person name="Javaid M."/>
            <person name="Korchina V."/>
            <person name="Kovar C."/>
            <person name="Mata R."/>
            <person name="Mathew T."/>
            <person name="Ngo R."/>
            <person name="Nguyen L."/>
            <person name="Nguyen N."/>
            <person name="Okwuonu G."/>
            <person name="Ongeri F."/>
            <person name="Pham C."/>
            <person name="Simmons D."/>
            <person name="Wilczek-Boney K."/>
            <person name="Hale W."/>
            <person name="Jakkamsetti A."/>
            <person name="Pham P."/>
            <person name="Ruth R."/>
            <person name="San Lucas F."/>
            <person name="Warren J."/>
            <person name="Zhang J."/>
            <person name="Zhao Z."/>
            <person name="Zhou C."/>
            <person name="Zhu D."/>
            <person name="Lee S."/>
            <person name="Bess C."/>
            <person name="Blankenburg K."/>
            <person name="Forbes L."/>
            <person name="Fu Q."/>
            <person name="Gubbala S."/>
            <person name="Hirani K."/>
            <person name="Jayaseelan J.C."/>
            <person name="Lara F."/>
            <person name="Munidasa M."/>
            <person name="Palculict T."/>
            <person name="Patil S."/>
            <person name="Pu L.-L."/>
            <person name="Saada N."/>
            <person name="Tang L."/>
            <person name="Weissenberger G."/>
            <person name="Zhu Y."/>
            <person name="Hemphill L."/>
            <person name="Shang Y."/>
            <person name="Youmans B."/>
            <person name="Ayvaz T."/>
            <person name="Ross M."/>
            <person name="Santibanez J."/>
            <person name="Aqrawi P."/>
            <person name="Gross S."/>
            <person name="Joshi V."/>
            <person name="Fowler G."/>
            <person name="Nazareth L."/>
            <person name="Reid J."/>
            <person name="Worley K."/>
            <person name="Petrosino J."/>
            <person name="Highlander S."/>
            <person name="Gibbs R."/>
        </authorList>
    </citation>
    <scope>NUCLEOTIDE SEQUENCE [LARGE SCALE GENOMIC DNA]</scope>
    <source>
        <strain evidence="7 8">ATCC 51333</strain>
    </source>
</reference>
<evidence type="ECO:0000313" key="8">
    <source>
        <dbReference type="Proteomes" id="UP000005573"/>
    </source>
</evidence>
<dbReference type="Proteomes" id="UP000005573">
    <property type="component" value="Unassembled WGS sequence"/>
</dbReference>
<dbReference type="GO" id="GO:0005840">
    <property type="term" value="C:ribosome"/>
    <property type="evidence" value="ECO:0007669"/>
    <property type="project" value="UniProtKB-KW"/>
</dbReference>
<dbReference type="RefSeq" id="WP_004010049.1">
    <property type="nucleotide sequence ID" value="NZ_GL622340.1"/>
</dbReference>
<dbReference type="EMBL" id="AEPY01000011">
    <property type="protein sequence ID" value="EFU79570.1"/>
    <property type="molecule type" value="Genomic_DNA"/>
</dbReference>
<sequence length="100" mass="11252">MSLEKSKNPHDVIIKPVVSEKAYNLIDHGQYTFVVAPNANKVEIKLAIEEIFKVKVASVNTQNREGKRVRTRTGWGKRNDTKRAIVTLKEGSIDVFGMQA</sequence>
<dbReference type="NCBIfam" id="NF004364">
    <property type="entry name" value="PRK05738.2-5"/>
    <property type="match status" value="1"/>
</dbReference>
<evidence type="ECO:0000256" key="1">
    <source>
        <dbReference type="ARBA" id="ARBA00006700"/>
    </source>
</evidence>
<evidence type="ECO:0000256" key="5">
    <source>
        <dbReference type="ARBA" id="ARBA00023274"/>
    </source>
</evidence>
<dbReference type="HAMAP" id="MF_01369_B">
    <property type="entry name" value="Ribosomal_uL23_B"/>
    <property type="match status" value="1"/>
</dbReference>
<dbReference type="InterPro" id="IPR012677">
    <property type="entry name" value="Nucleotide-bd_a/b_plait_sf"/>
</dbReference>
<keyword evidence="4 6" id="KW-0689">Ribosomal protein</keyword>
<evidence type="ECO:0000256" key="6">
    <source>
        <dbReference type="HAMAP-Rule" id="MF_01369"/>
    </source>
</evidence>
<dbReference type="GO" id="GO:1990904">
    <property type="term" value="C:ribonucleoprotein complex"/>
    <property type="evidence" value="ECO:0007669"/>
    <property type="project" value="UniProtKB-KW"/>
</dbReference>
<comment type="function">
    <text evidence="6">One of the early assembly proteins it binds 23S rRNA. One of the proteins that surrounds the polypeptide exit tunnel on the outside of the ribosome. Forms the main docking site for trigger factor binding to the ribosome.</text>
</comment>
<dbReference type="AlphaFoldDB" id="E6M0U0"/>
<evidence type="ECO:0000313" key="7">
    <source>
        <dbReference type="EMBL" id="EFU79570.1"/>
    </source>
</evidence>
<dbReference type="Gene3D" id="3.30.70.330">
    <property type="match status" value="1"/>
</dbReference>
<comment type="caution">
    <text evidence="7">The sequence shown here is derived from an EMBL/GenBank/DDBJ whole genome shotgun (WGS) entry which is preliminary data.</text>
</comment>
<dbReference type="SUPFAM" id="SSF54189">
    <property type="entry name" value="Ribosomal proteins S24e, L23 and L15e"/>
    <property type="match status" value="1"/>
</dbReference>
<dbReference type="InterPro" id="IPR012678">
    <property type="entry name" value="Ribosomal_uL23/eL15/eS24_sf"/>
</dbReference>
<name>E6M0U0_9ACTO</name>
<dbReference type="GO" id="GO:0006412">
    <property type="term" value="P:translation"/>
    <property type="evidence" value="ECO:0007669"/>
    <property type="project" value="UniProtKB-UniRule"/>
</dbReference>
<gene>
    <name evidence="6 7" type="primary">rplW</name>
    <name evidence="7" type="ORF">HMPREF0388_1673</name>
</gene>
<dbReference type="GO" id="GO:0003735">
    <property type="term" value="F:structural constituent of ribosome"/>
    <property type="evidence" value="ECO:0007669"/>
    <property type="project" value="InterPro"/>
</dbReference>
<accession>E6M0U0</accession>
<dbReference type="HOGENOM" id="CLU_037562_3_2_11"/>